<comment type="caution">
    <text evidence="2">The sequence shown here is derived from an EMBL/GenBank/DDBJ whole genome shotgun (WGS) entry which is preliminary data.</text>
</comment>
<reference evidence="2" key="1">
    <citation type="submission" date="2021-05" db="EMBL/GenBank/DDBJ databases">
        <title>Comparative genomics of three Colletotrichum scovillei strains and genetic complementation revealed genes involved fungal growth and virulence on chili pepper.</title>
        <authorList>
            <person name="Hsieh D.-K."/>
            <person name="Chuang S.-C."/>
            <person name="Chen C.-Y."/>
            <person name="Chao Y.-T."/>
            <person name="Lu M.-Y.J."/>
            <person name="Lee M.-H."/>
            <person name="Shih M.-C."/>
        </authorList>
    </citation>
    <scope>NUCLEOTIDE SEQUENCE</scope>
    <source>
        <strain evidence="2">Coll-153</strain>
    </source>
</reference>
<keyword evidence="1" id="KW-0732">Signal</keyword>
<sequence>MRATLVFAAASFATGAIAARSMGYCQNLAGDGGDIGKTRFCCDSQFDFRFSESGICNIPADSCGGISTCCGTGFYVFNTCPDTFPCANSAVDKVCPKNQS</sequence>
<accession>A0A9P7UIZ6</accession>
<dbReference type="AlphaFoldDB" id="A0A9P7UIZ6"/>
<feature type="chain" id="PRO_5040189434" evidence="1">
    <location>
        <begin position="19"/>
        <end position="100"/>
    </location>
</feature>
<evidence type="ECO:0000256" key="1">
    <source>
        <dbReference type="SAM" id="SignalP"/>
    </source>
</evidence>
<evidence type="ECO:0000313" key="2">
    <source>
        <dbReference type="EMBL" id="KAG7058332.1"/>
    </source>
</evidence>
<organism evidence="2 3">
    <name type="scientific">Colletotrichum scovillei</name>
    <dbReference type="NCBI Taxonomy" id="1209932"/>
    <lineage>
        <taxon>Eukaryota</taxon>
        <taxon>Fungi</taxon>
        <taxon>Dikarya</taxon>
        <taxon>Ascomycota</taxon>
        <taxon>Pezizomycotina</taxon>
        <taxon>Sordariomycetes</taxon>
        <taxon>Hypocreomycetidae</taxon>
        <taxon>Glomerellales</taxon>
        <taxon>Glomerellaceae</taxon>
        <taxon>Colletotrichum</taxon>
        <taxon>Colletotrichum acutatum species complex</taxon>
    </lineage>
</organism>
<dbReference type="Proteomes" id="UP000699042">
    <property type="component" value="Unassembled WGS sequence"/>
</dbReference>
<dbReference type="EMBL" id="JAESDN010000001">
    <property type="protein sequence ID" value="KAG7058332.1"/>
    <property type="molecule type" value="Genomic_DNA"/>
</dbReference>
<name>A0A9P7UIZ6_9PEZI</name>
<gene>
    <name evidence="2" type="ORF">JMJ77_005709</name>
</gene>
<protein>
    <submittedName>
        <fullName evidence="2">Uncharacterized protein</fullName>
    </submittedName>
</protein>
<feature type="signal peptide" evidence="1">
    <location>
        <begin position="1"/>
        <end position="18"/>
    </location>
</feature>
<evidence type="ECO:0000313" key="3">
    <source>
        <dbReference type="Proteomes" id="UP000699042"/>
    </source>
</evidence>
<proteinExistence type="predicted"/>
<keyword evidence="3" id="KW-1185">Reference proteome</keyword>
<dbReference type="OrthoDB" id="4846269at2759"/>